<feature type="DNA-binding region" description="H-T-H motif" evidence="4">
    <location>
        <begin position="33"/>
        <end position="52"/>
    </location>
</feature>
<evidence type="ECO:0000256" key="4">
    <source>
        <dbReference type="PROSITE-ProRule" id="PRU00335"/>
    </source>
</evidence>
<dbReference type="PRINTS" id="PR00455">
    <property type="entry name" value="HTHTETR"/>
</dbReference>
<sequence>MSTVAAAPDALPRERILAAAHGLFYRDGVRATGIDRVIAEAGVTKVTFYRQFPSKDDLILAFLGRRHAMWMEWFTDALQRHGGTAAAVVPALREWFGSEDYRGCAFINSVGELGPVQPGVLEAARSHKREMTEALAALLPASRGRAAQARAMALAVDGAIVRAQMLAQPEDALASLSLLLKALNRAGTAG</sequence>
<evidence type="ECO:0000256" key="3">
    <source>
        <dbReference type="ARBA" id="ARBA00023163"/>
    </source>
</evidence>
<evidence type="ECO:0000313" key="7">
    <source>
        <dbReference type="Proteomes" id="UP001152766"/>
    </source>
</evidence>
<dbReference type="InterPro" id="IPR001647">
    <property type="entry name" value="HTH_TetR"/>
</dbReference>
<organism evidence="6 7">
    <name type="scientific">Pelomonas aquatica</name>
    <dbReference type="NCBI Taxonomy" id="431058"/>
    <lineage>
        <taxon>Bacteria</taxon>
        <taxon>Pseudomonadati</taxon>
        <taxon>Pseudomonadota</taxon>
        <taxon>Betaproteobacteria</taxon>
        <taxon>Burkholderiales</taxon>
        <taxon>Sphaerotilaceae</taxon>
        <taxon>Roseateles</taxon>
    </lineage>
</organism>
<dbReference type="PROSITE" id="PS50977">
    <property type="entry name" value="HTH_TETR_2"/>
    <property type="match status" value="1"/>
</dbReference>
<keyword evidence="7" id="KW-1185">Reference proteome</keyword>
<name>A0A9X4LJV6_9BURK</name>
<dbReference type="PANTHER" id="PTHR47506:SF7">
    <property type="entry name" value="TRANSCRIPTIONAL REGULATORY PROTEIN"/>
    <property type="match status" value="1"/>
</dbReference>
<proteinExistence type="predicted"/>
<gene>
    <name evidence="6" type="ORF">EXJ73_20590</name>
</gene>
<dbReference type="SUPFAM" id="SSF46689">
    <property type="entry name" value="Homeodomain-like"/>
    <property type="match status" value="1"/>
</dbReference>
<dbReference type="EMBL" id="SGUG01000043">
    <property type="protein sequence ID" value="MDG0864862.1"/>
    <property type="molecule type" value="Genomic_DNA"/>
</dbReference>
<dbReference type="InterPro" id="IPR036271">
    <property type="entry name" value="Tet_transcr_reg_TetR-rel_C_sf"/>
</dbReference>
<keyword evidence="2 4" id="KW-0238">DNA-binding</keyword>
<comment type="caution">
    <text evidence="6">The sequence shown here is derived from an EMBL/GenBank/DDBJ whole genome shotgun (WGS) entry which is preliminary data.</text>
</comment>
<feature type="domain" description="HTH tetR-type" evidence="5">
    <location>
        <begin position="10"/>
        <end position="70"/>
    </location>
</feature>
<dbReference type="PANTHER" id="PTHR47506">
    <property type="entry name" value="TRANSCRIPTIONAL REGULATORY PROTEIN"/>
    <property type="match status" value="1"/>
</dbReference>
<accession>A0A9X4LJV6</accession>
<evidence type="ECO:0000256" key="1">
    <source>
        <dbReference type="ARBA" id="ARBA00023015"/>
    </source>
</evidence>
<dbReference type="RefSeq" id="WP_268148514.1">
    <property type="nucleotide sequence ID" value="NZ_JAPPUW010000004.1"/>
</dbReference>
<dbReference type="AlphaFoldDB" id="A0A9X4LJV6"/>
<dbReference type="Gene3D" id="1.10.357.10">
    <property type="entry name" value="Tetracycline Repressor, domain 2"/>
    <property type="match status" value="1"/>
</dbReference>
<protein>
    <submittedName>
        <fullName evidence="6">TetR/AcrR family transcriptional regulator</fullName>
    </submittedName>
</protein>
<dbReference type="InterPro" id="IPR009057">
    <property type="entry name" value="Homeodomain-like_sf"/>
</dbReference>
<evidence type="ECO:0000313" key="6">
    <source>
        <dbReference type="EMBL" id="MDG0864862.1"/>
    </source>
</evidence>
<keyword evidence="1" id="KW-0805">Transcription regulation</keyword>
<evidence type="ECO:0000259" key="5">
    <source>
        <dbReference type="PROSITE" id="PS50977"/>
    </source>
</evidence>
<dbReference type="GO" id="GO:0003677">
    <property type="term" value="F:DNA binding"/>
    <property type="evidence" value="ECO:0007669"/>
    <property type="project" value="UniProtKB-UniRule"/>
</dbReference>
<evidence type="ECO:0000256" key="2">
    <source>
        <dbReference type="ARBA" id="ARBA00023125"/>
    </source>
</evidence>
<dbReference type="Proteomes" id="UP001152766">
    <property type="component" value="Unassembled WGS sequence"/>
</dbReference>
<reference evidence="6" key="1">
    <citation type="submission" date="2019-02" db="EMBL/GenBank/DDBJ databases">
        <title>Draft genome of the type strain Pelomonas aquatica CCUG 52575T.</title>
        <authorList>
            <person name="Gomila M."/>
            <person name="Lalucat J."/>
        </authorList>
    </citation>
    <scope>NUCLEOTIDE SEQUENCE</scope>
    <source>
        <strain evidence="6">CCUG 52575</strain>
    </source>
</reference>
<dbReference type="SUPFAM" id="SSF48498">
    <property type="entry name" value="Tetracyclin repressor-like, C-terminal domain"/>
    <property type="match status" value="1"/>
</dbReference>
<dbReference type="Pfam" id="PF00440">
    <property type="entry name" value="TetR_N"/>
    <property type="match status" value="1"/>
</dbReference>
<keyword evidence="3" id="KW-0804">Transcription</keyword>